<dbReference type="Proteomes" id="UP001054252">
    <property type="component" value="Unassembled WGS sequence"/>
</dbReference>
<evidence type="ECO:0000313" key="2">
    <source>
        <dbReference type="Proteomes" id="UP001054252"/>
    </source>
</evidence>
<comment type="caution">
    <text evidence="1">The sequence shown here is derived from an EMBL/GenBank/DDBJ whole genome shotgun (WGS) entry which is preliminary data.</text>
</comment>
<organism evidence="1 2">
    <name type="scientific">Rubroshorea leprosula</name>
    <dbReference type="NCBI Taxonomy" id="152421"/>
    <lineage>
        <taxon>Eukaryota</taxon>
        <taxon>Viridiplantae</taxon>
        <taxon>Streptophyta</taxon>
        <taxon>Embryophyta</taxon>
        <taxon>Tracheophyta</taxon>
        <taxon>Spermatophyta</taxon>
        <taxon>Magnoliopsida</taxon>
        <taxon>eudicotyledons</taxon>
        <taxon>Gunneridae</taxon>
        <taxon>Pentapetalae</taxon>
        <taxon>rosids</taxon>
        <taxon>malvids</taxon>
        <taxon>Malvales</taxon>
        <taxon>Dipterocarpaceae</taxon>
        <taxon>Rubroshorea</taxon>
    </lineage>
</organism>
<gene>
    <name evidence="1" type="ORF">SLEP1_g57328</name>
</gene>
<name>A0AAV5MP68_9ROSI</name>
<dbReference type="AlphaFoldDB" id="A0AAV5MP68"/>
<reference evidence="1 2" key="1">
    <citation type="journal article" date="2021" name="Commun. Biol.">
        <title>The genome of Shorea leprosula (Dipterocarpaceae) highlights the ecological relevance of drought in aseasonal tropical rainforests.</title>
        <authorList>
            <person name="Ng K.K.S."/>
            <person name="Kobayashi M.J."/>
            <person name="Fawcett J.A."/>
            <person name="Hatakeyama M."/>
            <person name="Paape T."/>
            <person name="Ng C.H."/>
            <person name="Ang C.C."/>
            <person name="Tnah L.H."/>
            <person name="Lee C.T."/>
            <person name="Nishiyama T."/>
            <person name="Sese J."/>
            <person name="O'Brien M.J."/>
            <person name="Copetti D."/>
            <person name="Mohd Noor M.I."/>
            <person name="Ong R.C."/>
            <person name="Putra M."/>
            <person name="Sireger I.Z."/>
            <person name="Indrioko S."/>
            <person name="Kosugi Y."/>
            <person name="Izuno A."/>
            <person name="Isagi Y."/>
            <person name="Lee S.L."/>
            <person name="Shimizu K.K."/>
        </authorList>
    </citation>
    <scope>NUCLEOTIDE SEQUENCE [LARGE SCALE GENOMIC DNA]</scope>
    <source>
        <strain evidence="1">214</strain>
    </source>
</reference>
<evidence type="ECO:0000313" key="1">
    <source>
        <dbReference type="EMBL" id="GKV50628.1"/>
    </source>
</evidence>
<protein>
    <submittedName>
        <fullName evidence="1">Uncharacterized protein</fullName>
    </submittedName>
</protein>
<proteinExistence type="predicted"/>
<keyword evidence="2" id="KW-1185">Reference proteome</keyword>
<accession>A0AAV5MP68</accession>
<sequence length="78" mass="8791">MSKIPKDRCCRFYLITSPKSANQIPNLKSCLMMSVMLAQRLDESYLAERWNGSLNVLGISGDSPFRLFPQDSLLCGFS</sequence>
<dbReference type="EMBL" id="BPVZ01000382">
    <property type="protein sequence ID" value="GKV50628.1"/>
    <property type="molecule type" value="Genomic_DNA"/>
</dbReference>